<proteinExistence type="predicted"/>
<reference evidence="2" key="1">
    <citation type="journal article" date="2021" name="Proc. Natl. Acad. Sci. U.S.A.">
        <title>A Catalog of Tens of Thousands of Viruses from Human Metagenomes Reveals Hidden Associations with Chronic Diseases.</title>
        <authorList>
            <person name="Tisza M.J."/>
            <person name="Buck C.B."/>
        </authorList>
    </citation>
    <scope>NUCLEOTIDE SEQUENCE</scope>
    <source>
        <strain evidence="2">Ct7bD4</strain>
    </source>
</reference>
<organism evidence="2">
    <name type="scientific">Myoviridae sp. ct7bD4</name>
    <dbReference type="NCBI Taxonomy" id="2826618"/>
    <lineage>
        <taxon>Viruses</taxon>
        <taxon>Duplodnaviria</taxon>
        <taxon>Heunggongvirae</taxon>
        <taxon>Uroviricota</taxon>
        <taxon>Caudoviricetes</taxon>
    </lineage>
</organism>
<feature type="compositionally biased region" description="Polar residues" evidence="1">
    <location>
        <begin position="8"/>
        <end position="28"/>
    </location>
</feature>
<accession>A0A8S5NH52</accession>
<name>A0A8S5NH52_9CAUD</name>
<dbReference type="EMBL" id="BK015172">
    <property type="protein sequence ID" value="DAD94038.1"/>
    <property type="molecule type" value="Genomic_DNA"/>
</dbReference>
<feature type="region of interest" description="Disordered" evidence="1">
    <location>
        <begin position="1"/>
        <end position="28"/>
    </location>
</feature>
<sequence>MVKHFTLDVQNSPLGTANTEEAQSKNNSINLSIQQRKVIIHENK</sequence>
<evidence type="ECO:0000256" key="1">
    <source>
        <dbReference type="SAM" id="MobiDB-lite"/>
    </source>
</evidence>
<evidence type="ECO:0000313" key="2">
    <source>
        <dbReference type="EMBL" id="DAD94038.1"/>
    </source>
</evidence>
<protein>
    <submittedName>
        <fullName evidence="2">Uncharacterized protein</fullName>
    </submittedName>
</protein>